<dbReference type="InterPro" id="IPR036397">
    <property type="entry name" value="RNaseH_sf"/>
</dbReference>
<protein>
    <recommendedName>
        <fullName evidence="2">Integrase catalytic domain-containing protein</fullName>
    </recommendedName>
</protein>
<feature type="domain" description="Integrase catalytic" evidence="2">
    <location>
        <begin position="113"/>
        <end position="201"/>
    </location>
</feature>
<dbReference type="AlphaFoldDB" id="A0AAV2B7G5"/>
<reference evidence="3 4" key="1">
    <citation type="submission" date="2024-04" db="EMBL/GenBank/DDBJ databases">
        <authorList>
            <person name="Rising A."/>
            <person name="Reimegard J."/>
            <person name="Sonavane S."/>
            <person name="Akerstrom W."/>
            <person name="Nylinder S."/>
            <person name="Hedman E."/>
            <person name="Kallberg Y."/>
        </authorList>
    </citation>
    <scope>NUCLEOTIDE SEQUENCE [LARGE SCALE GENOMIC DNA]</scope>
</reference>
<dbReference type="PANTHER" id="PTHR47331:SF6">
    <property type="entry name" value="DOUBLECORTIN DOMAIN-CONTAINING PROTEIN"/>
    <property type="match status" value="1"/>
</dbReference>
<sequence length="733" mass="83420">MFLVQKEVFNGPSDPRLRSLNVVTDKNGLLRVKTRAIYSQDTEDFKYPVILPGDHPAVVNLIIHKHKNLMHCGNQILLARLREKYWILKGRKSIRKICVRCRRFSSRSVKMNLPPLPEDRVRDASVFEVFGVDLAGPLFLRDGSKAWIALFTCAVYRGIHLELLSSMTTESFLLALRRCIARRGRPSVVYSDNGTNFVGAQRILHHGYVSEVSHNTGLSHKKNPVILLKKLDINSKRLRIGEVFSSPSETLDSTHISASEHHASSKEMHYLIPAARRSVCFYCYKRTKNKCQNCGKYFCDVRRTGRECFSAYHEAFTRKDEEKFADDEMSSDEIDLDIYHSFSNCTNTVQVLDEVSPSNFKTPDSRNVSKVSSSHFETPDSTHVSKASSSHFETPDSTHVSKVYPSEILDSSRISPPGHHTSLKGHFLILAARRSLCFYCKKRIKSICPNCNKYFCNASRTGRDCFNLYHKAEKLADIEIDADELDEAIAQSISNSSDALQVSDGDDSDIEIMSEIQQGQSVTEINHTPVFVRDRKVCFYCKTEGSNWRCKSCGKSLCNQKIGKTCFHMFHSSPEQNFCKPSAYPVEHQQVLFPLGGYVSEVSHNMKLRRIKDPYILLKELDLTGSKRKKQNDNQVSKVSALSVHQKKELNKNEYSKEIGTEALLEDSDVQDKMEHVHERSISRRKCLNCKLKGIKSLTYWHCKVCAKHLCNQKTGITCFQIVHSLPSKTTHV</sequence>
<dbReference type="Gene3D" id="3.30.420.10">
    <property type="entry name" value="Ribonuclease H-like superfamily/Ribonuclease H"/>
    <property type="match status" value="1"/>
</dbReference>
<evidence type="ECO:0000313" key="4">
    <source>
        <dbReference type="Proteomes" id="UP001497382"/>
    </source>
</evidence>
<accession>A0AAV2B7G5</accession>
<name>A0AAV2B7G5_9ARAC</name>
<evidence type="ECO:0000313" key="3">
    <source>
        <dbReference type="EMBL" id="CAL1291815.1"/>
    </source>
</evidence>
<gene>
    <name evidence="3" type="ORF">LARSCL_LOCUS17292</name>
</gene>
<dbReference type="GO" id="GO:0015074">
    <property type="term" value="P:DNA integration"/>
    <property type="evidence" value="ECO:0007669"/>
    <property type="project" value="InterPro"/>
</dbReference>
<comment type="caution">
    <text evidence="3">The sequence shown here is derived from an EMBL/GenBank/DDBJ whole genome shotgun (WGS) entry which is preliminary data.</text>
</comment>
<proteinExistence type="predicted"/>
<dbReference type="InterPro" id="IPR012337">
    <property type="entry name" value="RNaseH-like_sf"/>
</dbReference>
<evidence type="ECO:0000259" key="2">
    <source>
        <dbReference type="PROSITE" id="PS50994"/>
    </source>
</evidence>
<evidence type="ECO:0000256" key="1">
    <source>
        <dbReference type="SAM" id="MobiDB-lite"/>
    </source>
</evidence>
<dbReference type="InterPro" id="IPR001584">
    <property type="entry name" value="Integrase_cat-core"/>
</dbReference>
<keyword evidence="4" id="KW-1185">Reference proteome</keyword>
<dbReference type="Proteomes" id="UP001497382">
    <property type="component" value="Unassembled WGS sequence"/>
</dbReference>
<dbReference type="GO" id="GO:0003676">
    <property type="term" value="F:nucleic acid binding"/>
    <property type="evidence" value="ECO:0007669"/>
    <property type="project" value="InterPro"/>
</dbReference>
<feature type="region of interest" description="Disordered" evidence="1">
    <location>
        <begin position="360"/>
        <end position="398"/>
    </location>
</feature>
<dbReference type="EMBL" id="CAXIEN010000292">
    <property type="protein sequence ID" value="CAL1291815.1"/>
    <property type="molecule type" value="Genomic_DNA"/>
</dbReference>
<dbReference type="PROSITE" id="PS50994">
    <property type="entry name" value="INTEGRASE"/>
    <property type="match status" value="1"/>
</dbReference>
<dbReference type="PANTHER" id="PTHR47331">
    <property type="entry name" value="PHD-TYPE DOMAIN-CONTAINING PROTEIN"/>
    <property type="match status" value="1"/>
</dbReference>
<dbReference type="SUPFAM" id="SSF53098">
    <property type="entry name" value="Ribonuclease H-like"/>
    <property type="match status" value="1"/>
</dbReference>
<organism evidence="3 4">
    <name type="scientific">Larinioides sclopetarius</name>
    <dbReference type="NCBI Taxonomy" id="280406"/>
    <lineage>
        <taxon>Eukaryota</taxon>
        <taxon>Metazoa</taxon>
        <taxon>Ecdysozoa</taxon>
        <taxon>Arthropoda</taxon>
        <taxon>Chelicerata</taxon>
        <taxon>Arachnida</taxon>
        <taxon>Araneae</taxon>
        <taxon>Araneomorphae</taxon>
        <taxon>Entelegynae</taxon>
        <taxon>Araneoidea</taxon>
        <taxon>Araneidae</taxon>
        <taxon>Larinioides</taxon>
    </lineage>
</organism>